<gene>
    <name evidence="1" type="ORF">L1987_06156</name>
</gene>
<reference evidence="1 2" key="2">
    <citation type="journal article" date="2022" name="Mol. Ecol. Resour.">
        <title>The genomes of chicory, endive, great burdock and yacon provide insights into Asteraceae paleo-polyploidization history and plant inulin production.</title>
        <authorList>
            <person name="Fan W."/>
            <person name="Wang S."/>
            <person name="Wang H."/>
            <person name="Wang A."/>
            <person name="Jiang F."/>
            <person name="Liu H."/>
            <person name="Zhao H."/>
            <person name="Xu D."/>
            <person name="Zhang Y."/>
        </authorList>
    </citation>
    <scope>NUCLEOTIDE SEQUENCE [LARGE SCALE GENOMIC DNA]</scope>
    <source>
        <strain evidence="2">cv. Yunnan</strain>
        <tissue evidence="1">Leaves</tissue>
    </source>
</reference>
<comment type="caution">
    <text evidence="1">The sequence shown here is derived from an EMBL/GenBank/DDBJ whole genome shotgun (WGS) entry which is preliminary data.</text>
</comment>
<dbReference type="EMBL" id="CM042019">
    <property type="protein sequence ID" value="KAI3824687.1"/>
    <property type="molecule type" value="Genomic_DNA"/>
</dbReference>
<proteinExistence type="predicted"/>
<evidence type="ECO:0000313" key="1">
    <source>
        <dbReference type="EMBL" id="KAI3824687.1"/>
    </source>
</evidence>
<evidence type="ECO:0000313" key="2">
    <source>
        <dbReference type="Proteomes" id="UP001056120"/>
    </source>
</evidence>
<name>A0ACB9JXH3_9ASTR</name>
<sequence>MENLTMLEQVDYDYSLLESISNYLLDDHSESFINDHNHVGFPVFDSNDLNFPAISEESSINIDQNMSSIFMDDPIWSLSNLDDFEISSLLQYSNGTDNMVACGGEGSEAAALGEVHGGDEESREERREIMAWNL</sequence>
<reference evidence="2" key="1">
    <citation type="journal article" date="2022" name="Mol. Ecol. Resour.">
        <title>The genomes of chicory, endive, great burdock and yacon provide insights into Asteraceae palaeo-polyploidization history and plant inulin production.</title>
        <authorList>
            <person name="Fan W."/>
            <person name="Wang S."/>
            <person name="Wang H."/>
            <person name="Wang A."/>
            <person name="Jiang F."/>
            <person name="Liu H."/>
            <person name="Zhao H."/>
            <person name="Xu D."/>
            <person name="Zhang Y."/>
        </authorList>
    </citation>
    <scope>NUCLEOTIDE SEQUENCE [LARGE SCALE GENOMIC DNA]</scope>
    <source>
        <strain evidence="2">cv. Yunnan</strain>
    </source>
</reference>
<keyword evidence="2" id="KW-1185">Reference proteome</keyword>
<accession>A0ACB9JXH3</accession>
<organism evidence="1 2">
    <name type="scientific">Smallanthus sonchifolius</name>
    <dbReference type="NCBI Taxonomy" id="185202"/>
    <lineage>
        <taxon>Eukaryota</taxon>
        <taxon>Viridiplantae</taxon>
        <taxon>Streptophyta</taxon>
        <taxon>Embryophyta</taxon>
        <taxon>Tracheophyta</taxon>
        <taxon>Spermatophyta</taxon>
        <taxon>Magnoliopsida</taxon>
        <taxon>eudicotyledons</taxon>
        <taxon>Gunneridae</taxon>
        <taxon>Pentapetalae</taxon>
        <taxon>asterids</taxon>
        <taxon>campanulids</taxon>
        <taxon>Asterales</taxon>
        <taxon>Asteraceae</taxon>
        <taxon>Asteroideae</taxon>
        <taxon>Heliantheae alliance</taxon>
        <taxon>Millerieae</taxon>
        <taxon>Smallanthus</taxon>
    </lineage>
</organism>
<protein>
    <submittedName>
        <fullName evidence="1">Uncharacterized protein</fullName>
    </submittedName>
</protein>
<dbReference type="Proteomes" id="UP001056120">
    <property type="component" value="Linkage Group LG02"/>
</dbReference>